<dbReference type="RefSeq" id="XP_028881709.1">
    <property type="nucleotide sequence ID" value="XM_029027099.1"/>
</dbReference>
<dbReference type="EMBL" id="NBCO01000021">
    <property type="protein sequence ID" value="ORC87643.1"/>
    <property type="molecule type" value="Genomic_DNA"/>
</dbReference>
<organism evidence="2 3">
    <name type="scientific">Trypanosoma theileri</name>
    <dbReference type="NCBI Taxonomy" id="67003"/>
    <lineage>
        <taxon>Eukaryota</taxon>
        <taxon>Discoba</taxon>
        <taxon>Euglenozoa</taxon>
        <taxon>Kinetoplastea</taxon>
        <taxon>Metakinetoplastina</taxon>
        <taxon>Trypanosomatida</taxon>
        <taxon>Trypanosomatidae</taxon>
        <taxon>Trypanosoma</taxon>
    </lineage>
</organism>
<dbReference type="GeneID" id="39986879"/>
<dbReference type="VEuPathDB" id="TriTrypDB:TM35_000212490"/>
<evidence type="ECO:0000313" key="2">
    <source>
        <dbReference type="EMBL" id="ORC87643.1"/>
    </source>
</evidence>
<dbReference type="OrthoDB" id="243330at2759"/>
<keyword evidence="3" id="KW-1185">Reference proteome</keyword>
<name>A0A1X0NT55_9TRYP</name>
<evidence type="ECO:0000256" key="1">
    <source>
        <dbReference type="SAM" id="Coils"/>
    </source>
</evidence>
<evidence type="ECO:0000313" key="3">
    <source>
        <dbReference type="Proteomes" id="UP000192257"/>
    </source>
</evidence>
<gene>
    <name evidence="2" type="ORF">TM35_000212490</name>
</gene>
<feature type="coiled-coil region" evidence="1">
    <location>
        <begin position="209"/>
        <end position="236"/>
    </location>
</feature>
<proteinExistence type="predicted"/>
<comment type="caution">
    <text evidence="2">The sequence shown here is derived from an EMBL/GenBank/DDBJ whole genome shotgun (WGS) entry which is preliminary data.</text>
</comment>
<reference evidence="2 3" key="1">
    <citation type="submission" date="2017-03" db="EMBL/GenBank/DDBJ databases">
        <title>An alternative strategy for trypanosome survival in the mammalian bloodstream revealed through genome and transcriptome analysis of the ubiquitous bovine parasite Trypanosoma (Megatrypanum) theileri.</title>
        <authorList>
            <person name="Kelly S."/>
            <person name="Ivens A."/>
            <person name="Mott A."/>
            <person name="O'Neill E."/>
            <person name="Emms D."/>
            <person name="Macleod O."/>
            <person name="Voorheis P."/>
            <person name="Matthews J."/>
            <person name="Matthews K."/>
            <person name="Carrington M."/>
        </authorList>
    </citation>
    <scope>NUCLEOTIDE SEQUENCE [LARGE SCALE GENOMIC DNA]</scope>
    <source>
        <strain evidence="2">Edinburgh</strain>
    </source>
</reference>
<dbReference type="AlphaFoldDB" id="A0A1X0NT55"/>
<keyword evidence="1" id="KW-0175">Coiled coil</keyword>
<sequence length="473" mass="52911">MSSSVGAPDDIENSTPVVVSDGSRVEPINGLSFVDDSKMDHDFRRLKGNQMYYVDRCSYYDGREDHAEFRILTLTPLAVFVVDFNGIMDRVTPYDKITEIYQKKAKDKKLLSFLTSENHLILKSPEQVDVHVSFPTPTALHKFTEILVKILEAHRRSTVTLRDIPPEREITAYYSDKRAEGYRTPREVAEIKRQRAILEECTDDGLRDVMALQSQLQEVEAQVAALNEEVNTLKQKGGDEATARGQKASVEHTQMQLHREVADKHEECERVLDKIKALQEELVAGGANEDALIEKEVAEMMSKSIKKHQDDIALRRRAQQKEKNVIEAEIATLKQDLSVAKSGESAERIKMKASLDSAYAEFEKELEVLFRLEKFFATVNGEVRVHNDRISAQNSEKFELINAREKKKNVLSPITSPTEKRGGVLDNLLLDDTPTAAVNDPLLGSPLSAAIQGAGEPISVDPLASPSAGDDLL</sequence>
<accession>A0A1X0NT55</accession>
<dbReference type="Proteomes" id="UP000192257">
    <property type="component" value="Unassembled WGS sequence"/>
</dbReference>
<protein>
    <submittedName>
        <fullName evidence="2">Uncharacterized protein</fullName>
    </submittedName>
</protein>